<evidence type="ECO:0000256" key="7">
    <source>
        <dbReference type="ARBA" id="ARBA00022801"/>
    </source>
</evidence>
<keyword evidence="4" id="KW-0645">Protease</keyword>
<feature type="transmembrane region" description="Helical" evidence="12">
    <location>
        <begin position="152"/>
        <end position="171"/>
    </location>
</feature>
<keyword evidence="9 12" id="KW-1133">Transmembrane helix</keyword>
<keyword evidence="7" id="KW-0378">Hydrolase</keyword>
<gene>
    <name evidence="14" type="ORF">CR205_01765</name>
</gene>
<comment type="subcellular location">
    <subcellularLocation>
        <location evidence="2">Membrane</location>
        <topology evidence="2">Multi-pass membrane protein</topology>
    </subcellularLocation>
</comment>
<evidence type="ECO:0000256" key="5">
    <source>
        <dbReference type="ARBA" id="ARBA00022692"/>
    </source>
</evidence>
<dbReference type="PANTHER" id="PTHR39188:SF3">
    <property type="entry name" value="STAGE IV SPORULATION PROTEIN FB"/>
    <property type="match status" value="1"/>
</dbReference>
<feature type="domain" description="Peptidase M50" evidence="13">
    <location>
        <begin position="114"/>
        <end position="166"/>
    </location>
</feature>
<dbReference type="AlphaFoldDB" id="A0A2W0H9B3"/>
<protein>
    <recommendedName>
        <fullName evidence="13">Peptidase M50 domain-containing protein</fullName>
    </recommendedName>
</protein>
<feature type="domain" description="Peptidase M50" evidence="13">
    <location>
        <begin position="30"/>
        <end position="104"/>
    </location>
</feature>
<organism evidence="14 15">
    <name type="scientific">Alteribacter lacisalsi</name>
    <dbReference type="NCBI Taxonomy" id="2045244"/>
    <lineage>
        <taxon>Bacteria</taxon>
        <taxon>Bacillati</taxon>
        <taxon>Bacillota</taxon>
        <taxon>Bacilli</taxon>
        <taxon>Bacillales</taxon>
        <taxon>Bacillaceae</taxon>
        <taxon>Alteribacter</taxon>
    </lineage>
</organism>
<dbReference type="GO" id="GO:0016020">
    <property type="term" value="C:membrane"/>
    <property type="evidence" value="ECO:0007669"/>
    <property type="project" value="UniProtKB-SubCell"/>
</dbReference>
<keyword evidence="15" id="KW-1185">Reference proteome</keyword>
<evidence type="ECO:0000256" key="2">
    <source>
        <dbReference type="ARBA" id="ARBA00004141"/>
    </source>
</evidence>
<keyword evidence="11 12" id="KW-0472">Membrane</keyword>
<name>A0A2W0H9B3_9BACI</name>
<keyword evidence="5 12" id="KW-0812">Transmembrane</keyword>
<dbReference type="PANTHER" id="PTHR39188">
    <property type="entry name" value="MEMBRANE-ASSOCIATED ZINC METALLOPROTEASE M50B"/>
    <property type="match status" value="1"/>
</dbReference>
<evidence type="ECO:0000256" key="1">
    <source>
        <dbReference type="ARBA" id="ARBA00001947"/>
    </source>
</evidence>
<dbReference type="GO" id="GO:0008237">
    <property type="term" value="F:metallopeptidase activity"/>
    <property type="evidence" value="ECO:0007669"/>
    <property type="project" value="UniProtKB-KW"/>
</dbReference>
<keyword evidence="10" id="KW-0482">Metalloprotease</keyword>
<evidence type="ECO:0000256" key="9">
    <source>
        <dbReference type="ARBA" id="ARBA00022989"/>
    </source>
</evidence>
<dbReference type="Proteomes" id="UP000248066">
    <property type="component" value="Unassembled WGS sequence"/>
</dbReference>
<feature type="transmembrane region" description="Helical" evidence="12">
    <location>
        <begin position="12"/>
        <end position="39"/>
    </location>
</feature>
<dbReference type="RefSeq" id="WP_110516351.1">
    <property type="nucleotide sequence ID" value="NZ_PDOF01000001.1"/>
</dbReference>
<evidence type="ECO:0000313" key="14">
    <source>
        <dbReference type="EMBL" id="PYZ97356.1"/>
    </source>
</evidence>
<evidence type="ECO:0000256" key="6">
    <source>
        <dbReference type="ARBA" id="ARBA00022723"/>
    </source>
</evidence>
<evidence type="ECO:0000259" key="13">
    <source>
        <dbReference type="Pfam" id="PF02163"/>
    </source>
</evidence>
<comment type="cofactor">
    <cofactor evidence="1">
        <name>Zn(2+)</name>
        <dbReference type="ChEBI" id="CHEBI:29105"/>
    </cofactor>
</comment>
<dbReference type="EMBL" id="PDOF01000001">
    <property type="protein sequence ID" value="PYZ97356.1"/>
    <property type="molecule type" value="Genomic_DNA"/>
</dbReference>
<accession>A0A2W0H9B3</accession>
<dbReference type="Pfam" id="PF02163">
    <property type="entry name" value="Peptidase_M50"/>
    <property type="match status" value="2"/>
</dbReference>
<dbReference type="GO" id="GO:0046872">
    <property type="term" value="F:metal ion binding"/>
    <property type="evidence" value="ECO:0007669"/>
    <property type="project" value="UniProtKB-KW"/>
</dbReference>
<reference evidence="14 15" key="1">
    <citation type="submission" date="2017-10" db="EMBL/GenBank/DDBJ databases">
        <title>Bacillus sp. nov., a halophilic bacterium isolated from a Yangshapao Lake.</title>
        <authorList>
            <person name="Wang H."/>
        </authorList>
    </citation>
    <scope>NUCLEOTIDE SEQUENCE [LARGE SCALE GENOMIC DNA]</scope>
    <source>
        <strain evidence="14 15">YSP-3</strain>
    </source>
</reference>
<keyword evidence="8" id="KW-0862">Zinc</keyword>
<comment type="caution">
    <text evidence="14">The sequence shown here is derived from an EMBL/GenBank/DDBJ whole genome shotgun (WGS) entry which is preliminary data.</text>
</comment>
<keyword evidence="6" id="KW-0479">Metal-binding</keyword>
<evidence type="ECO:0000256" key="4">
    <source>
        <dbReference type="ARBA" id="ARBA00022670"/>
    </source>
</evidence>
<dbReference type="OrthoDB" id="166377at2"/>
<feature type="transmembrane region" description="Helical" evidence="12">
    <location>
        <begin position="114"/>
        <end position="131"/>
    </location>
</feature>
<evidence type="ECO:0000256" key="3">
    <source>
        <dbReference type="ARBA" id="ARBA00007931"/>
    </source>
</evidence>
<evidence type="ECO:0000256" key="11">
    <source>
        <dbReference type="ARBA" id="ARBA00023136"/>
    </source>
</evidence>
<evidence type="ECO:0000313" key="15">
    <source>
        <dbReference type="Proteomes" id="UP000248066"/>
    </source>
</evidence>
<dbReference type="GO" id="GO:0006508">
    <property type="term" value="P:proteolysis"/>
    <property type="evidence" value="ECO:0007669"/>
    <property type="project" value="UniProtKB-KW"/>
</dbReference>
<proteinExistence type="inferred from homology"/>
<sequence length="280" mass="32145">MISLLRLVKVHPLFWLVLGTGIVTGYFKEVAMLFSIVFIHEMGHAVMARKFGWRLTKVELLPFGGVAETEEYGNRPVKEELLVVLAGPIQHLWLMGLSFFLLPMSWWSAADHQVFLFHNLTILLFNLLPVKPLDGGKLVFVLQSALMPYRQAMTVSFYFSLAVLAALSVTALALLPFHLNLIVVLAFLAIHHYLEWRQRHFIFMRFLIERRDKKTGVPEKLRPVFVSGNEQVADVIRQFRRDCRHVIIKKDSGDAAEEQTVVDAFFHKDKRMCPVGSLFL</sequence>
<evidence type="ECO:0000256" key="8">
    <source>
        <dbReference type="ARBA" id="ARBA00022833"/>
    </source>
</evidence>
<evidence type="ECO:0000256" key="12">
    <source>
        <dbReference type="SAM" id="Phobius"/>
    </source>
</evidence>
<comment type="similarity">
    <text evidence="3">Belongs to the peptidase M50B family.</text>
</comment>
<dbReference type="InterPro" id="IPR008915">
    <property type="entry name" value="Peptidase_M50"/>
</dbReference>
<dbReference type="CDD" id="cd06161">
    <property type="entry name" value="S2P-M50_SpoIVFB"/>
    <property type="match status" value="1"/>
</dbReference>
<feature type="transmembrane region" description="Helical" evidence="12">
    <location>
        <begin position="177"/>
        <end position="194"/>
    </location>
</feature>
<evidence type="ECO:0000256" key="10">
    <source>
        <dbReference type="ARBA" id="ARBA00023049"/>
    </source>
</evidence>
<feature type="transmembrane region" description="Helical" evidence="12">
    <location>
        <begin position="81"/>
        <end position="102"/>
    </location>
</feature>